<evidence type="ECO:0000256" key="1">
    <source>
        <dbReference type="SAM" id="Phobius"/>
    </source>
</evidence>
<accession>A0A171DPK6</accession>
<feature type="transmembrane region" description="Helical" evidence="1">
    <location>
        <begin position="12"/>
        <end position="35"/>
    </location>
</feature>
<name>A0A171DPK6_9ACTN</name>
<dbReference type="AlphaFoldDB" id="A0A171DPK6"/>
<reference evidence="2 3" key="1">
    <citation type="journal article" date="2016" name="Genome Announc.">
        <title>Draft Genome Sequence of Planomonospora sphaerica JCM9374, a Rare Actinomycete.</title>
        <authorList>
            <person name="Dohra H."/>
            <person name="Suzuki T."/>
            <person name="Inoue Y."/>
            <person name="Kodani S."/>
        </authorList>
    </citation>
    <scope>NUCLEOTIDE SEQUENCE [LARGE SCALE GENOMIC DNA]</scope>
    <source>
        <strain evidence="2 3">JCM 9374</strain>
    </source>
</reference>
<keyword evidence="3" id="KW-1185">Reference proteome</keyword>
<dbReference type="STRING" id="161355.PS9374_06675"/>
<feature type="transmembrane region" description="Helical" evidence="1">
    <location>
        <begin position="92"/>
        <end position="113"/>
    </location>
</feature>
<keyword evidence="1" id="KW-1133">Transmembrane helix</keyword>
<evidence type="ECO:0000313" key="3">
    <source>
        <dbReference type="Proteomes" id="UP000077701"/>
    </source>
</evidence>
<gene>
    <name evidence="2" type="ORF">PS9374_06675</name>
</gene>
<dbReference type="EMBL" id="BDCX01000021">
    <property type="protein sequence ID" value="GAT70984.1"/>
    <property type="molecule type" value="Genomic_DNA"/>
</dbReference>
<reference evidence="3" key="2">
    <citation type="submission" date="2016-04" db="EMBL/GenBank/DDBJ databases">
        <title>Planomonospora sphaerica JCM9374 whole genome shotgun sequence.</title>
        <authorList>
            <person name="Suzuki T."/>
            <person name="Dohra H."/>
            <person name="Kodani S."/>
        </authorList>
    </citation>
    <scope>NUCLEOTIDE SEQUENCE [LARGE SCALE GENOMIC DNA]</scope>
    <source>
        <strain evidence="3">JCM 9374</strain>
    </source>
</reference>
<feature type="transmembrane region" description="Helical" evidence="1">
    <location>
        <begin position="133"/>
        <end position="153"/>
    </location>
</feature>
<sequence length="165" mass="17645">MIMTPPVRKFALTVHVTSSIGWLGAVTTFLVLTILGLAGKDEPMARAAYVAMGPITWYAIVPLALASLLTGLISSLGTVWGLFRHYWVLLKFLLITFATVVLLMQLGPISHVAGAAAETTLSATVLRETRISLVVHAGGGLLVLLTATVLAVYKPKGRTRYGRCK</sequence>
<dbReference type="OrthoDB" id="8082651at2"/>
<feature type="transmembrane region" description="Helical" evidence="1">
    <location>
        <begin position="55"/>
        <end position="80"/>
    </location>
</feature>
<dbReference type="Proteomes" id="UP000077701">
    <property type="component" value="Unassembled WGS sequence"/>
</dbReference>
<evidence type="ECO:0000313" key="2">
    <source>
        <dbReference type="EMBL" id="GAT70984.1"/>
    </source>
</evidence>
<comment type="caution">
    <text evidence="2">The sequence shown here is derived from an EMBL/GenBank/DDBJ whole genome shotgun (WGS) entry which is preliminary data.</text>
</comment>
<organism evidence="2 3">
    <name type="scientific">Planomonospora sphaerica</name>
    <dbReference type="NCBI Taxonomy" id="161355"/>
    <lineage>
        <taxon>Bacteria</taxon>
        <taxon>Bacillati</taxon>
        <taxon>Actinomycetota</taxon>
        <taxon>Actinomycetes</taxon>
        <taxon>Streptosporangiales</taxon>
        <taxon>Streptosporangiaceae</taxon>
        <taxon>Planomonospora</taxon>
    </lineage>
</organism>
<proteinExistence type="predicted"/>
<keyword evidence="1" id="KW-0472">Membrane</keyword>
<keyword evidence="1" id="KW-0812">Transmembrane</keyword>
<protein>
    <submittedName>
        <fullName evidence="2">Membrane protein</fullName>
    </submittedName>
</protein>